<keyword evidence="1" id="KW-0175">Coiled coil</keyword>
<dbReference type="Proteomes" id="UP001595477">
    <property type="component" value="Unassembled WGS sequence"/>
</dbReference>
<evidence type="ECO:0000256" key="1">
    <source>
        <dbReference type="SAM" id="Coils"/>
    </source>
</evidence>
<evidence type="ECO:0000313" key="2">
    <source>
        <dbReference type="EMBL" id="MFC3200860.1"/>
    </source>
</evidence>
<sequence length="661" mass="75694">MESSILVNQLIVVGRRKNYTVNFNPGVNIIYGDSNTGKSTIVNLIDYLLGAKNFNLYPEIDAAARYAALDVTLNEDRYTIKRDLFNPNALIEVYTCPFDKVEQYSCRKYLPNFQKPSGSDDSGYFSDFLLDALNLPNIKLKESPSKDDSKLARLSFRDLFKYCYVDQDNLGDKRFFNPENWAVATKNKEVFKYIFNALDSHISEIQNQISEKTKQKNKLVDTYSTVSDFLRESEFASMVSLDAEIENIDSDIENLNMQILELNQRQIADTEVYNTIRSELNKISLEKRALTLLMREQETKIERFTRLKNDYLNDINKFMATLSAMNGIGEVNQQIEICPVCDNTLNVEIARERFDVANEEKISHEINALKRRARETESIAHETKRLWELNKVKLAELELAETNAIHLQEMNTKELSSPYLAERDMYVSKLGELQQKRKDIVSKLKVRNQHSTLNKSINSLETKITQLQEQLAELSKNTPSLSNVLSDLADNLRDYLIAVKIKSPTGIKFNEQTFLPQVRDIDYARITSGGLRTIVGVGYLCSLMQEALNRTMNFPSFLMIDTVGKYLGKTKDQKYAPDSTDTAADSMEAVSDPNKYQNMFEYIIKLSEMYENQNKTCQFILVDNDVPDHIVDKLSGFIIAHFSSERVNGLPVGFIDDADLM</sequence>
<reference evidence="3" key="1">
    <citation type="journal article" date="2019" name="Int. J. Syst. Evol. Microbiol.">
        <title>The Global Catalogue of Microorganisms (GCM) 10K type strain sequencing project: providing services to taxonomists for standard genome sequencing and annotation.</title>
        <authorList>
            <consortium name="The Broad Institute Genomics Platform"/>
            <consortium name="The Broad Institute Genome Sequencing Center for Infectious Disease"/>
            <person name="Wu L."/>
            <person name="Ma J."/>
        </authorList>
    </citation>
    <scope>NUCLEOTIDE SEQUENCE [LARGE SCALE GENOMIC DNA]</scope>
    <source>
        <strain evidence="3">KCTC 52449</strain>
    </source>
</reference>
<name>A0ABV7JV01_9ALTE</name>
<comment type="caution">
    <text evidence="2">The sequence shown here is derived from an EMBL/GenBank/DDBJ whole genome shotgun (WGS) entry which is preliminary data.</text>
</comment>
<protein>
    <recommendedName>
        <fullName evidence="4">Exonuclease SbcC</fullName>
    </recommendedName>
</protein>
<dbReference type="EMBL" id="JBHRSX010000008">
    <property type="protein sequence ID" value="MFC3200860.1"/>
    <property type="molecule type" value="Genomic_DNA"/>
</dbReference>
<evidence type="ECO:0008006" key="4">
    <source>
        <dbReference type="Google" id="ProtNLM"/>
    </source>
</evidence>
<accession>A0ABV7JV01</accession>
<dbReference type="InterPro" id="IPR027417">
    <property type="entry name" value="P-loop_NTPase"/>
</dbReference>
<proteinExistence type="predicted"/>
<evidence type="ECO:0000313" key="3">
    <source>
        <dbReference type="Proteomes" id="UP001595477"/>
    </source>
</evidence>
<organism evidence="2 3">
    <name type="scientific">Alteromonas oceani</name>
    <dbReference type="NCBI Taxonomy" id="2071609"/>
    <lineage>
        <taxon>Bacteria</taxon>
        <taxon>Pseudomonadati</taxon>
        <taxon>Pseudomonadota</taxon>
        <taxon>Gammaproteobacteria</taxon>
        <taxon>Alteromonadales</taxon>
        <taxon>Alteromonadaceae</taxon>
        <taxon>Alteromonas/Salinimonas group</taxon>
        <taxon>Alteromonas</taxon>
    </lineage>
</organism>
<dbReference type="Gene3D" id="3.40.50.300">
    <property type="entry name" value="P-loop containing nucleotide triphosphate hydrolases"/>
    <property type="match status" value="1"/>
</dbReference>
<dbReference type="SUPFAM" id="SSF52540">
    <property type="entry name" value="P-loop containing nucleoside triphosphate hydrolases"/>
    <property type="match status" value="1"/>
</dbReference>
<feature type="coiled-coil region" evidence="1">
    <location>
        <begin position="202"/>
        <end position="265"/>
    </location>
</feature>
<dbReference type="RefSeq" id="WP_123327126.1">
    <property type="nucleotide sequence ID" value="NZ_JBHRSX010000008.1"/>
</dbReference>
<feature type="coiled-coil region" evidence="1">
    <location>
        <begin position="450"/>
        <end position="477"/>
    </location>
</feature>
<keyword evidence="3" id="KW-1185">Reference proteome</keyword>
<gene>
    <name evidence="2" type="ORF">ACFOEW_03370</name>
</gene>